<evidence type="ECO:0000256" key="3">
    <source>
        <dbReference type="ARBA" id="ARBA00023001"/>
    </source>
</evidence>
<dbReference type="InterPro" id="IPR012291">
    <property type="entry name" value="CBM2_carb-bd_dom_sf"/>
</dbReference>
<dbReference type="SUPFAM" id="SSF49299">
    <property type="entry name" value="PKD domain"/>
    <property type="match status" value="2"/>
</dbReference>
<sequence>MQFAKRLGSNHLRGSNQATGLIRRSKLTAAIVSALVGVSFSGIANASVYEDRFAEIRGEIYAPENGYLSADGGPYHSIETFIIEAPDHGHESTSEAYSYILWLEAVHGKLTGDWQPLIDAWALIEDHIIPTSEMQPTADKYANAKATYVPEGPLPSSYPLPLTNGAAVGEDPISADLASTYGTWDVYGMHWLLDMDNVYQYGNLGDGTSTPSYINTFQRGEQESVWETVPHPSWEDFSWGGEYGFLDLFVKESQAPAKQWRYTNAPDADARAVQVMYWALQWMKERGQDPEVVAPGLMAKAAKMGDYLRLAMFDKYFKKIGSQDAQGSAGQGYDSAHYLMSWYYSWGGPIDPSANWAWRIGSSHVHFAYQNPMAAYALSQIAELQPKAPNSVRDWDIGLERSLEFFQWTQSAEGAFSGGATNSWNGKYDTYPADRANNTFYGLAYDENPVYEDPGSGTWFGWQTWGVERVAEYYFITGEARAKAILDKWISWVLNATPEKGLPVLDFSDNDVKLAATLAFTGVPEKWDPANPKANTNLHVEVIDHGQDVGVAHNLAKTLMYYAAAEQKHQGEVHQGAKDAAQMILDRFWANHRTDKGVSAPETRSDYAERINEPVFFPAGWSGKNAVGADLNADTTFSSMRPFYNESDPGYQELQNALAEGRDPTYTYHRYWAQVDVATANALYAELFPEADCADGCAPSAKDIAVKTSVNTATSITLEGSDSNGTVESYNYSQASNGTVSGTGKQVTYTPQNGFVGVDSFTYTVTDNEQLSSAPATVTITVEDLNSNLPPEACFTATPTSAMVGDIISFDASCATDTDGDTLSYSWAFGDNSNGSGASIKHSYAAAGSYDAVLTVNDGKGGVDTSNVTITIEEPAGNLPPEACFTATPTSANVGDAISFNANCSNDADGDNLSYSWAFGDNSNGSGASTQHSYSQAGSYNAVLTVDDGKGGVDTSSTTITISEAPVSSASCKYEVQNHWNAGFVATITITNNGNEVIDGWDVNWNYADGSVMSNGWNANFSGSNPYSASSLSWNSRIQPGQSVSFGLQGNKAVFNGPAPVATVTGAVCN</sequence>
<name>R9PP78_AGAAL</name>
<dbReference type="GO" id="GO:0030245">
    <property type="term" value="P:cellulose catabolic process"/>
    <property type="evidence" value="ECO:0007669"/>
    <property type="project" value="UniProtKB-KW"/>
</dbReference>
<dbReference type="SMART" id="SM00089">
    <property type="entry name" value="PKD"/>
    <property type="match status" value="2"/>
</dbReference>
<dbReference type="Pfam" id="PF02011">
    <property type="entry name" value="Glyco_hydro_48"/>
    <property type="match status" value="1"/>
</dbReference>
<dbReference type="EC" id="3.2.1.8" evidence="10"/>
<dbReference type="GO" id="GO:0045493">
    <property type="term" value="P:xylan catabolic process"/>
    <property type="evidence" value="ECO:0007669"/>
    <property type="project" value="UniProtKB-KW"/>
</dbReference>
<dbReference type="OrthoDB" id="9766708at2"/>
<dbReference type="GO" id="GO:0031176">
    <property type="term" value="F:endo-1,4-beta-xylanase activity"/>
    <property type="evidence" value="ECO:0007669"/>
    <property type="project" value="UniProtKB-EC"/>
</dbReference>
<dbReference type="Proteomes" id="UP000014461">
    <property type="component" value="Unassembled WGS sequence"/>
</dbReference>
<protein>
    <submittedName>
        <fullName evidence="10">Endo-1,4-beta-xylanase A</fullName>
        <ecNumber evidence="10">3.2.1.8</ecNumber>
    </submittedName>
</protein>
<dbReference type="InterPro" id="IPR012341">
    <property type="entry name" value="6hp_glycosidase-like_sf"/>
</dbReference>
<keyword evidence="11" id="KW-1185">Reference proteome</keyword>
<dbReference type="GO" id="GO:0008810">
    <property type="term" value="F:cellulase activity"/>
    <property type="evidence" value="ECO:0007669"/>
    <property type="project" value="InterPro"/>
</dbReference>
<dbReference type="InterPro" id="IPR000601">
    <property type="entry name" value="PKD_dom"/>
</dbReference>
<dbReference type="InterPro" id="IPR008928">
    <property type="entry name" value="6-hairpin_glycosidase_sf"/>
</dbReference>
<dbReference type="Gene3D" id="2.170.160.10">
    <property type="entry name" value="Endo-1,4-beta-glucanase f. Domain 2"/>
    <property type="match status" value="1"/>
</dbReference>
<keyword evidence="4" id="KW-0119">Carbohydrate metabolism</keyword>
<dbReference type="SUPFAM" id="SSF49384">
    <property type="entry name" value="Carbohydrate-binding domain"/>
    <property type="match status" value="1"/>
</dbReference>
<dbReference type="Pfam" id="PF17963">
    <property type="entry name" value="Big_9"/>
    <property type="match status" value="1"/>
</dbReference>
<keyword evidence="10" id="KW-0858">Xylan degradation</keyword>
<evidence type="ECO:0000313" key="10">
    <source>
        <dbReference type="EMBL" id="GAD03115.1"/>
    </source>
</evidence>
<keyword evidence="5 10" id="KW-0326">Glycosidase</keyword>
<evidence type="ECO:0000256" key="4">
    <source>
        <dbReference type="ARBA" id="ARBA00023277"/>
    </source>
</evidence>
<dbReference type="AlphaFoldDB" id="R9PP78"/>
<feature type="active site" description="Nucleophile" evidence="7">
    <location>
        <position position="267"/>
    </location>
</feature>
<proteinExistence type="predicted"/>
<evidence type="ECO:0000259" key="8">
    <source>
        <dbReference type="PROSITE" id="PS50093"/>
    </source>
</evidence>
<dbReference type="Gene3D" id="4.10.870.10">
    <property type="entry name" value="Endo-1,4-beta-glucanase f. Domain 3"/>
    <property type="match status" value="1"/>
</dbReference>
<dbReference type="InterPro" id="IPR000556">
    <property type="entry name" value="Glyco_hydro_48F"/>
</dbReference>
<evidence type="ECO:0000256" key="5">
    <source>
        <dbReference type="ARBA" id="ARBA00023295"/>
    </source>
</evidence>
<reference evidence="10" key="1">
    <citation type="journal article" date="2013" name="Genome Announc.">
        <title>Draft Genome Sequence of Agarivorans albus Strain MKT 106T, an Agarolytic Marine Bacterium.</title>
        <authorList>
            <person name="Yasuike M."/>
            <person name="Nakamura Y."/>
            <person name="Kai W."/>
            <person name="Fujiwara A."/>
            <person name="Fukui Y."/>
            <person name="Satomi M."/>
            <person name="Sano M."/>
        </authorList>
    </citation>
    <scope>NUCLEOTIDE SEQUENCE [LARGE SCALE GENOMIC DNA]</scope>
</reference>
<evidence type="ECO:0000313" key="11">
    <source>
        <dbReference type="Proteomes" id="UP000014461"/>
    </source>
</evidence>
<dbReference type="Gene3D" id="2.60.40.2810">
    <property type="match status" value="1"/>
</dbReference>
<dbReference type="PROSITE" id="PS51173">
    <property type="entry name" value="CBM2"/>
    <property type="match status" value="1"/>
</dbReference>
<keyword evidence="3" id="KW-0136">Cellulose degradation</keyword>
<feature type="domain" description="CBM2" evidence="9">
    <location>
        <begin position="965"/>
        <end position="1070"/>
    </location>
</feature>
<dbReference type="RefSeq" id="WP_016402882.1">
    <property type="nucleotide sequence ID" value="NZ_BARX01000023.1"/>
</dbReference>
<evidence type="ECO:0000256" key="2">
    <source>
        <dbReference type="ARBA" id="ARBA00022801"/>
    </source>
</evidence>
<keyword evidence="6" id="KW-0624">Polysaccharide degradation</keyword>
<dbReference type="InterPro" id="IPR035986">
    <property type="entry name" value="PKD_dom_sf"/>
</dbReference>
<dbReference type="InterPro" id="IPR022409">
    <property type="entry name" value="PKD/Chitinase_dom"/>
</dbReference>
<gene>
    <name evidence="10" type="ORF">AALB_3195</name>
</gene>
<dbReference type="InterPro" id="IPR023309">
    <property type="entry name" value="Endo-1-4-beta-glucanase_dom2"/>
</dbReference>
<dbReference type="Gene3D" id="2.60.40.10">
    <property type="entry name" value="Immunoglobulins"/>
    <property type="match status" value="2"/>
</dbReference>
<dbReference type="InterPro" id="IPR001919">
    <property type="entry name" value="CBD2"/>
</dbReference>
<dbReference type="CDD" id="cd00146">
    <property type="entry name" value="PKD"/>
    <property type="match status" value="2"/>
</dbReference>
<dbReference type="InterPro" id="IPR013783">
    <property type="entry name" value="Ig-like_fold"/>
</dbReference>
<evidence type="ECO:0000259" key="9">
    <source>
        <dbReference type="PROSITE" id="PS51173"/>
    </source>
</evidence>
<dbReference type="Gene3D" id="2.60.40.290">
    <property type="match status" value="1"/>
</dbReference>
<dbReference type="PRINTS" id="PR00844">
    <property type="entry name" value="GLHYDRLASE48"/>
</dbReference>
<keyword evidence="1" id="KW-0732">Signal</keyword>
<feature type="active site" description="Proton donor" evidence="7">
    <location>
        <position position="95"/>
    </location>
</feature>
<evidence type="ECO:0000256" key="1">
    <source>
        <dbReference type="ARBA" id="ARBA00022729"/>
    </source>
</evidence>
<dbReference type="Pfam" id="PF18911">
    <property type="entry name" value="PKD_4"/>
    <property type="match status" value="2"/>
</dbReference>
<comment type="caution">
    <text evidence="10">The sequence shown here is derived from an EMBL/GenBank/DDBJ whole genome shotgun (WGS) entry which is preliminary data.</text>
</comment>
<dbReference type="STRING" id="1331007.AALB_3195"/>
<organism evidence="10 11">
    <name type="scientific">Agarivorans albus MKT 106</name>
    <dbReference type="NCBI Taxonomy" id="1331007"/>
    <lineage>
        <taxon>Bacteria</taxon>
        <taxon>Pseudomonadati</taxon>
        <taxon>Pseudomonadota</taxon>
        <taxon>Gammaproteobacteria</taxon>
        <taxon>Alteromonadales</taxon>
        <taxon>Alteromonadaceae</taxon>
        <taxon>Agarivorans</taxon>
    </lineage>
</organism>
<accession>R9PP78</accession>
<dbReference type="PROSITE" id="PS50093">
    <property type="entry name" value="PKD"/>
    <property type="match status" value="2"/>
</dbReference>
<feature type="domain" description="PKD" evidence="8">
    <location>
        <begin position="791"/>
        <end position="879"/>
    </location>
</feature>
<dbReference type="SUPFAM" id="SSF48208">
    <property type="entry name" value="Six-hairpin glycosidases"/>
    <property type="match status" value="1"/>
</dbReference>
<dbReference type="EMBL" id="BARX01000023">
    <property type="protein sequence ID" value="GAD03115.1"/>
    <property type="molecule type" value="Genomic_DNA"/>
</dbReference>
<keyword evidence="2 10" id="KW-0378">Hydrolase</keyword>
<dbReference type="Pfam" id="PF00553">
    <property type="entry name" value="CBM_2"/>
    <property type="match status" value="1"/>
</dbReference>
<dbReference type="GO" id="GO:0030247">
    <property type="term" value="F:polysaccharide binding"/>
    <property type="evidence" value="ECO:0007669"/>
    <property type="project" value="UniProtKB-UniRule"/>
</dbReference>
<evidence type="ECO:0000256" key="7">
    <source>
        <dbReference type="PIRSR" id="PIRSR600556-1"/>
    </source>
</evidence>
<dbReference type="Gene3D" id="1.50.10.10">
    <property type="match status" value="1"/>
</dbReference>
<feature type="domain" description="PKD" evidence="8">
    <location>
        <begin position="881"/>
        <end position="969"/>
    </location>
</feature>
<dbReference type="InterPro" id="IPR027390">
    <property type="entry name" value="Endoglucanase_F_dom3"/>
</dbReference>
<evidence type="ECO:0000256" key="6">
    <source>
        <dbReference type="ARBA" id="ARBA00023326"/>
    </source>
</evidence>
<dbReference type="InterPro" id="IPR008965">
    <property type="entry name" value="CBM2/CBM3_carb-bd_dom_sf"/>
</dbReference>
<dbReference type="SMART" id="SM00637">
    <property type="entry name" value="CBD_II"/>
    <property type="match status" value="1"/>
</dbReference>